<accession>A0A6B0XW30</accession>
<dbReference type="AlphaFoldDB" id="A0A6B0XW30"/>
<dbReference type="EMBL" id="VXRY01000084">
    <property type="protein sequence ID" value="MXY32894.1"/>
    <property type="molecule type" value="Genomic_DNA"/>
</dbReference>
<keyword evidence="4 16" id="KW-0812">Transmembrane</keyword>
<reference evidence="17" key="1">
    <citation type="submission" date="2019-09" db="EMBL/GenBank/DDBJ databases">
        <title>Characterisation of the sponge microbiome using genome-centric metagenomics.</title>
        <authorList>
            <person name="Engelberts J.P."/>
            <person name="Robbins S.J."/>
            <person name="De Goeij J.M."/>
            <person name="Aranda M."/>
            <person name="Bell S.C."/>
            <person name="Webster N.S."/>
        </authorList>
    </citation>
    <scope>NUCLEOTIDE SEQUENCE</scope>
    <source>
        <strain evidence="17">SB0664_bin_43</strain>
    </source>
</reference>
<gene>
    <name evidence="17" type="ORF">F4Y60_02150</name>
</gene>
<evidence type="ECO:0000256" key="6">
    <source>
        <dbReference type="ARBA" id="ARBA00022984"/>
    </source>
</evidence>
<dbReference type="Pfam" id="PF01098">
    <property type="entry name" value="FTSW_RODA_SPOVE"/>
    <property type="match status" value="1"/>
</dbReference>
<feature type="non-terminal residue" evidence="17">
    <location>
        <position position="188"/>
    </location>
</feature>
<keyword evidence="7 16" id="KW-1133">Transmembrane helix</keyword>
<evidence type="ECO:0000313" key="17">
    <source>
        <dbReference type="EMBL" id="MXY32894.1"/>
    </source>
</evidence>
<protein>
    <recommendedName>
        <fullName evidence="12">Probable peptidoglycan glycosyltransferase FtsW</fullName>
        <ecNumber evidence="14">2.4.99.28</ecNumber>
    </recommendedName>
    <alternativeName>
        <fullName evidence="13">Cell division protein FtsW</fullName>
    </alternativeName>
    <alternativeName>
        <fullName evidence="10">Cell wall polymerase</fullName>
    </alternativeName>
    <alternativeName>
        <fullName evidence="9">Peptidoglycan polymerase</fullName>
    </alternativeName>
</protein>
<feature type="transmembrane region" description="Helical" evidence="16">
    <location>
        <begin position="67"/>
        <end position="84"/>
    </location>
</feature>
<evidence type="ECO:0000256" key="11">
    <source>
        <dbReference type="ARBA" id="ARBA00038053"/>
    </source>
</evidence>
<dbReference type="GO" id="GO:0008955">
    <property type="term" value="F:peptidoglycan glycosyltransferase activity"/>
    <property type="evidence" value="ECO:0007669"/>
    <property type="project" value="UniProtKB-EC"/>
</dbReference>
<organism evidence="17">
    <name type="scientific">Boseongicola sp. SB0664_bin_43</name>
    <dbReference type="NCBI Taxonomy" id="2604844"/>
    <lineage>
        <taxon>Bacteria</taxon>
        <taxon>Pseudomonadati</taxon>
        <taxon>Pseudomonadota</taxon>
        <taxon>Alphaproteobacteria</taxon>
        <taxon>Rhodobacterales</taxon>
        <taxon>Paracoccaceae</taxon>
        <taxon>Boseongicola</taxon>
    </lineage>
</organism>
<dbReference type="GO" id="GO:0005886">
    <property type="term" value="C:plasma membrane"/>
    <property type="evidence" value="ECO:0007669"/>
    <property type="project" value="TreeGrafter"/>
</dbReference>
<sequence>MTEMVYGSVFRRNGEPIFPRWWRTVDKWSIGCVLALFGIGLLLGLASSPPLAERNGLWAFHYFERQVAFGAISLLAMFTITLLAPQTVRRIAVLLFLASFGAMVMLPFVGTDFGKGAVRWFSLGFGSLQPSEFLKPGFVVLVAWLIAASNEVAGPPGKFLSFALALAVVGLLAMQPDYGQACLIFFAW</sequence>
<evidence type="ECO:0000256" key="9">
    <source>
        <dbReference type="ARBA" id="ARBA00032370"/>
    </source>
</evidence>
<dbReference type="PANTHER" id="PTHR30474:SF2">
    <property type="entry name" value="PEPTIDOGLYCAN GLYCOSYLTRANSFERASE FTSW-RELATED"/>
    <property type="match status" value="1"/>
</dbReference>
<evidence type="ECO:0000256" key="14">
    <source>
        <dbReference type="ARBA" id="ARBA00044770"/>
    </source>
</evidence>
<evidence type="ECO:0000256" key="2">
    <source>
        <dbReference type="ARBA" id="ARBA00022676"/>
    </source>
</evidence>
<dbReference type="GO" id="GO:0032153">
    <property type="term" value="C:cell division site"/>
    <property type="evidence" value="ECO:0007669"/>
    <property type="project" value="TreeGrafter"/>
</dbReference>
<evidence type="ECO:0000256" key="10">
    <source>
        <dbReference type="ARBA" id="ARBA00033270"/>
    </source>
</evidence>
<feature type="transmembrane region" description="Helical" evidence="16">
    <location>
        <begin position="133"/>
        <end position="152"/>
    </location>
</feature>
<name>A0A6B0XW30_9RHOB</name>
<dbReference type="EC" id="2.4.99.28" evidence="14"/>
<comment type="catalytic activity">
    <reaction evidence="15">
        <text>[GlcNAc-(1-&gt;4)-Mur2Ac(oyl-L-Ala-gamma-D-Glu-L-Lys-D-Ala-D-Ala)](n)-di-trans,octa-cis-undecaprenyl diphosphate + beta-D-GlcNAc-(1-&gt;4)-Mur2Ac(oyl-L-Ala-gamma-D-Glu-L-Lys-D-Ala-D-Ala)-di-trans,octa-cis-undecaprenyl diphosphate = [GlcNAc-(1-&gt;4)-Mur2Ac(oyl-L-Ala-gamma-D-Glu-L-Lys-D-Ala-D-Ala)](n+1)-di-trans,octa-cis-undecaprenyl diphosphate + di-trans,octa-cis-undecaprenyl diphosphate + H(+)</text>
        <dbReference type="Rhea" id="RHEA:23708"/>
        <dbReference type="Rhea" id="RHEA-COMP:9602"/>
        <dbReference type="Rhea" id="RHEA-COMP:9603"/>
        <dbReference type="ChEBI" id="CHEBI:15378"/>
        <dbReference type="ChEBI" id="CHEBI:58405"/>
        <dbReference type="ChEBI" id="CHEBI:60033"/>
        <dbReference type="ChEBI" id="CHEBI:78435"/>
        <dbReference type="EC" id="2.4.99.28"/>
    </reaction>
</comment>
<evidence type="ECO:0000256" key="15">
    <source>
        <dbReference type="ARBA" id="ARBA00049902"/>
    </source>
</evidence>
<evidence type="ECO:0000256" key="12">
    <source>
        <dbReference type="ARBA" id="ARBA00041185"/>
    </source>
</evidence>
<keyword evidence="6" id="KW-0573">Peptidoglycan synthesis</keyword>
<dbReference type="PANTHER" id="PTHR30474">
    <property type="entry name" value="CELL CYCLE PROTEIN"/>
    <property type="match status" value="1"/>
</dbReference>
<dbReference type="GO" id="GO:0008360">
    <property type="term" value="P:regulation of cell shape"/>
    <property type="evidence" value="ECO:0007669"/>
    <property type="project" value="UniProtKB-KW"/>
</dbReference>
<evidence type="ECO:0000256" key="7">
    <source>
        <dbReference type="ARBA" id="ARBA00022989"/>
    </source>
</evidence>
<feature type="transmembrane region" description="Helical" evidence="16">
    <location>
        <begin position="91"/>
        <end position="113"/>
    </location>
</feature>
<evidence type="ECO:0000256" key="16">
    <source>
        <dbReference type="SAM" id="Phobius"/>
    </source>
</evidence>
<keyword evidence="5" id="KW-0133">Cell shape</keyword>
<dbReference type="GO" id="GO:0051301">
    <property type="term" value="P:cell division"/>
    <property type="evidence" value="ECO:0007669"/>
    <property type="project" value="UniProtKB-KW"/>
</dbReference>
<keyword evidence="8 16" id="KW-0472">Membrane</keyword>
<evidence type="ECO:0000256" key="5">
    <source>
        <dbReference type="ARBA" id="ARBA00022960"/>
    </source>
</evidence>
<evidence type="ECO:0000256" key="4">
    <source>
        <dbReference type="ARBA" id="ARBA00022692"/>
    </source>
</evidence>
<keyword evidence="2" id="KW-0328">Glycosyltransferase</keyword>
<keyword evidence="3" id="KW-0808">Transferase</keyword>
<evidence type="ECO:0000256" key="13">
    <source>
        <dbReference type="ARBA" id="ARBA00041418"/>
    </source>
</evidence>
<evidence type="ECO:0000256" key="8">
    <source>
        <dbReference type="ARBA" id="ARBA00023136"/>
    </source>
</evidence>
<evidence type="ECO:0000256" key="3">
    <source>
        <dbReference type="ARBA" id="ARBA00022679"/>
    </source>
</evidence>
<proteinExistence type="inferred from homology"/>
<comment type="subcellular location">
    <subcellularLocation>
        <location evidence="1">Membrane</location>
        <topology evidence="1">Multi-pass membrane protein</topology>
    </subcellularLocation>
</comment>
<comment type="caution">
    <text evidence="17">The sequence shown here is derived from an EMBL/GenBank/DDBJ whole genome shotgun (WGS) entry which is preliminary data.</text>
</comment>
<keyword evidence="17" id="KW-0132">Cell division</keyword>
<comment type="similarity">
    <text evidence="11">Belongs to the SEDS family. FtsW subfamily.</text>
</comment>
<feature type="transmembrane region" description="Helical" evidence="16">
    <location>
        <begin position="28"/>
        <end position="47"/>
    </location>
</feature>
<evidence type="ECO:0000256" key="1">
    <source>
        <dbReference type="ARBA" id="ARBA00004141"/>
    </source>
</evidence>
<dbReference type="GO" id="GO:0015648">
    <property type="term" value="F:lipid-linked peptidoglycan transporter activity"/>
    <property type="evidence" value="ECO:0007669"/>
    <property type="project" value="TreeGrafter"/>
</dbReference>
<keyword evidence="17" id="KW-0131">Cell cycle</keyword>
<dbReference type="GO" id="GO:0009252">
    <property type="term" value="P:peptidoglycan biosynthetic process"/>
    <property type="evidence" value="ECO:0007669"/>
    <property type="project" value="UniProtKB-KW"/>
</dbReference>
<dbReference type="InterPro" id="IPR001182">
    <property type="entry name" value="FtsW/RodA"/>
</dbReference>
<feature type="transmembrane region" description="Helical" evidence="16">
    <location>
        <begin position="159"/>
        <end position="176"/>
    </location>
</feature>